<organism evidence="2 3">
    <name type="scientific">Kouleothrix aurantiaca</name>
    <dbReference type="NCBI Taxonomy" id="186479"/>
    <lineage>
        <taxon>Bacteria</taxon>
        <taxon>Bacillati</taxon>
        <taxon>Chloroflexota</taxon>
        <taxon>Chloroflexia</taxon>
        <taxon>Chloroflexales</taxon>
        <taxon>Roseiflexineae</taxon>
        <taxon>Roseiflexaceae</taxon>
        <taxon>Kouleothrix</taxon>
    </lineage>
</organism>
<gene>
    <name evidence="2" type="ORF">SE17_18945</name>
</gene>
<dbReference type="EMBL" id="LJCR01000757">
    <property type="protein sequence ID" value="KPV51837.1"/>
    <property type="molecule type" value="Genomic_DNA"/>
</dbReference>
<feature type="domain" description="SprT-like" evidence="1">
    <location>
        <begin position="15"/>
        <end position="117"/>
    </location>
</feature>
<protein>
    <recommendedName>
        <fullName evidence="1">SprT-like domain-containing protein</fullName>
    </recommendedName>
</protein>
<dbReference type="Proteomes" id="UP000050509">
    <property type="component" value="Unassembled WGS sequence"/>
</dbReference>
<evidence type="ECO:0000313" key="3">
    <source>
        <dbReference type="Proteomes" id="UP000050509"/>
    </source>
</evidence>
<dbReference type="GO" id="GO:0006950">
    <property type="term" value="P:response to stress"/>
    <property type="evidence" value="ECO:0007669"/>
    <property type="project" value="UniProtKB-ARBA"/>
</dbReference>
<dbReference type="Pfam" id="PF10263">
    <property type="entry name" value="SprT-like"/>
    <property type="match status" value="1"/>
</dbReference>
<name>A0A0N8PS62_9CHLR</name>
<reference evidence="2 3" key="1">
    <citation type="submission" date="2015-09" db="EMBL/GenBank/DDBJ databases">
        <title>Draft genome sequence of Kouleothrix aurantiaca JCM 19913.</title>
        <authorList>
            <person name="Hemp J."/>
        </authorList>
    </citation>
    <scope>NUCLEOTIDE SEQUENCE [LARGE SCALE GENOMIC DNA]</scope>
    <source>
        <strain evidence="2 3">COM-B</strain>
    </source>
</reference>
<dbReference type="InterPro" id="IPR006640">
    <property type="entry name" value="SprT-like_domain"/>
</dbReference>
<dbReference type="AlphaFoldDB" id="A0A0N8PS62"/>
<dbReference type="PATRIC" id="fig|186479.3.peg.10048"/>
<accession>A0A0N8PS62</accession>
<proteinExistence type="predicted"/>
<keyword evidence="3" id="KW-1185">Reference proteome</keyword>
<comment type="caution">
    <text evidence="2">The sequence shown here is derived from an EMBL/GenBank/DDBJ whole genome shotgun (WGS) entry which is preliminary data.</text>
</comment>
<evidence type="ECO:0000259" key="1">
    <source>
        <dbReference type="Pfam" id="PF10263"/>
    </source>
</evidence>
<sequence>MSYDTKPIDEYASFQRAFDFFNQALFAGQLPHCLITLQRKSNARGYFWASQFTARSASGQATDEIAMNPETFRGRTDTEILSTLVHEMTHLQQHHFGKPSRNGYHNKAWAALMLAVGLIPSATGQPGGAQTGQNMTHYIEESGAFARACAQLLAGGFQLRYQAAGRGIGGDAAAKKRASKTKYTCEECGQNAWAKPDAKLICGECHEMMISEEEP</sequence>
<evidence type="ECO:0000313" key="2">
    <source>
        <dbReference type="EMBL" id="KPV51837.1"/>
    </source>
</evidence>